<dbReference type="RefSeq" id="WP_089480527.1">
    <property type="nucleotide sequence ID" value="NZ_MUGS01000034.1"/>
</dbReference>
<proteinExistence type="predicted"/>
<evidence type="ECO:0000313" key="2">
    <source>
        <dbReference type="Proteomes" id="UP000214684"/>
    </source>
</evidence>
<comment type="caution">
    <text evidence="1">The sequence shown here is derived from an EMBL/GenBank/DDBJ whole genome shotgun (WGS) entry which is preliminary data.</text>
</comment>
<dbReference type="Proteomes" id="UP000214684">
    <property type="component" value="Unassembled WGS sequence"/>
</dbReference>
<accession>A0A227P474</accession>
<gene>
    <name evidence="1" type="ORF">B0A64_16120</name>
</gene>
<reference evidence="1 2" key="1">
    <citation type="submission" date="2016-11" db="EMBL/GenBank/DDBJ databases">
        <title>Whole genomes of Flavobacteriaceae.</title>
        <authorList>
            <person name="Stine C."/>
            <person name="Li C."/>
            <person name="Tadesse D."/>
        </authorList>
    </citation>
    <scope>NUCLEOTIDE SEQUENCE [LARGE SCALE GENOMIC DNA]</scope>
    <source>
        <strain evidence="1 2">DSM 24704</strain>
    </source>
</reference>
<evidence type="ECO:0000313" key="1">
    <source>
        <dbReference type="EMBL" id="OXG04184.1"/>
    </source>
</evidence>
<name>A0A227P474_9FLAO</name>
<sequence length="244" mass="27059">MALNIKKIENLSLKAELKSVDISKFSHQTEYSETISIALAVTEAWDPQDNIGVIWEEDGKEVIRAVGGTLEKKGKEATISGLESVSKYSFDVNGQLSIGPKDKPDAVSLSVRVGNIRSAKNPKADTIINFSDTEDGATESSIKLNDLVDWIKDKSGDTEVVKFPEKDNVDAAKQPKNFEIVFKKFYYNITQKTFDINVQSKEDNEIKFGAFTITKVGFRVTNTPVTFKEEKKLKVVPTADELSA</sequence>
<dbReference type="AlphaFoldDB" id="A0A227P474"/>
<dbReference type="EMBL" id="MUGS01000034">
    <property type="protein sequence ID" value="OXG04184.1"/>
    <property type="molecule type" value="Genomic_DNA"/>
</dbReference>
<organism evidence="1 2">
    <name type="scientific">Flavobacterium araucananum</name>
    <dbReference type="NCBI Taxonomy" id="946678"/>
    <lineage>
        <taxon>Bacteria</taxon>
        <taxon>Pseudomonadati</taxon>
        <taxon>Bacteroidota</taxon>
        <taxon>Flavobacteriia</taxon>
        <taxon>Flavobacteriales</taxon>
        <taxon>Flavobacteriaceae</taxon>
        <taxon>Flavobacterium</taxon>
    </lineage>
</organism>
<dbReference type="OrthoDB" id="1445055at2"/>
<protein>
    <submittedName>
        <fullName evidence="1">Uncharacterized protein</fullName>
    </submittedName>
</protein>
<keyword evidence="2" id="KW-1185">Reference proteome</keyword>